<gene>
    <name evidence="1" type="ORF">MNBD_GAMMA09-2001</name>
</gene>
<reference evidence="1" key="1">
    <citation type="submission" date="2018-06" db="EMBL/GenBank/DDBJ databases">
        <authorList>
            <person name="Zhirakovskaya E."/>
        </authorList>
    </citation>
    <scope>NUCLEOTIDE SEQUENCE</scope>
</reference>
<sequence>MNRFENLIDNLEKDHSGDWWLDIYKTTNEVDGAGFINEQASIYNKALESMESKAFLTLKEKIVVLFKQNDARRGKHQFFNQLNEALAYEFLKKIGCTNIKFVHENSKDKIKTPDLSFELNSNQGCCEVKTISSSDNEINRNSDEKVFSSDVYEDLGPGFFKKLQDDINNAVEKMGTLYSQKLIYIIVHFDDPMLIYYSSYKDQIIAYIKKEHPLIEIYIRVGLYGKKHIHCIPENA</sequence>
<accession>A0A3B0YNZ7</accession>
<protein>
    <submittedName>
        <fullName evidence="1">Uncharacterized protein</fullName>
    </submittedName>
</protein>
<dbReference type="AlphaFoldDB" id="A0A3B0YNZ7"/>
<organism evidence="1">
    <name type="scientific">hydrothermal vent metagenome</name>
    <dbReference type="NCBI Taxonomy" id="652676"/>
    <lineage>
        <taxon>unclassified sequences</taxon>
        <taxon>metagenomes</taxon>
        <taxon>ecological metagenomes</taxon>
    </lineage>
</organism>
<proteinExistence type="predicted"/>
<dbReference type="EMBL" id="UOFI01000189">
    <property type="protein sequence ID" value="VAW70176.1"/>
    <property type="molecule type" value="Genomic_DNA"/>
</dbReference>
<evidence type="ECO:0000313" key="1">
    <source>
        <dbReference type="EMBL" id="VAW70176.1"/>
    </source>
</evidence>
<name>A0A3B0YNZ7_9ZZZZ</name>